<sequence length="424" mass="47358">MALARVLEIIALLIYIQGSRGHYNGLINNNPTLGQNNLSQGFQNAANVKSVTENLGTKANIITQKEVSSQQSSIPQSSSFQQSQNFPHLINQQSSQTSESTQPVLYKPQLSLMQQSPIVQQQSYNSLDSPTAFLPANNVGKINIKYHQQATPSVQQVPFQVAQSIPVSNAYVPTYPSISSIPSSGGQRIDLVANLGGHYLFPINTFPYSVPEGQIVNSFPTYATTLTTPSLPTVENNVIVPYQSFDAFDNPLDNASHTAAGDDITLNENDNLTKLLMSLLDPPKKSRKYLQSDYQGSSYAPYTIYKIDQDSNPSSLKSLLPIIINLIKERREGCGCYSTCHCNRKKRNKIKSTSENDRSLDTEKKDYILREEMFCHEKSEEDIPRITREHMKDKNVKSHIPDVSIECNDNDSRDYDHSSEEQDD</sequence>
<evidence type="ECO:0000256" key="2">
    <source>
        <dbReference type="SAM" id="SignalP"/>
    </source>
</evidence>
<feature type="compositionally biased region" description="Basic and acidic residues" evidence="1">
    <location>
        <begin position="410"/>
        <end position="424"/>
    </location>
</feature>
<keyword evidence="4" id="KW-1185">Reference proteome</keyword>
<accession>A0AAU9UP15</accession>
<protein>
    <submittedName>
        <fullName evidence="3">Uncharacterized protein</fullName>
    </submittedName>
</protein>
<dbReference type="EMBL" id="CAKOGL010000022">
    <property type="protein sequence ID" value="CAH2099651.1"/>
    <property type="molecule type" value="Genomic_DNA"/>
</dbReference>
<reference evidence="3" key="1">
    <citation type="submission" date="2022-03" db="EMBL/GenBank/DDBJ databases">
        <authorList>
            <person name="Tunstrom K."/>
        </authorList>
    </citation>
    <scope>NUCLEOTIDE SEQUENCE</scope>
</reference>
<keyword evidence="2" id="KW-0732">Signal</keyword>
<proteinExistence type="predicted"/>
<name>A0AAU9UP15_EUPED</name>
<dbReference type="Proteomes" id="UP001153954">
    <property type="component" value="Unassembled WGS sequence"/>
</dbReference>
<evidence type="ECO:0000313" key="3">
    <source>
        <dbReference type="EMBL" id="CAH2099651.1"/>
    </source>
</evidence>
<gene>
    <name evidence="3" type="ORF">EEDITHA_LOCUS14601</name>
</gene>
<feature type="signal peptide" evidence="2">
    <location>
        <begin position="1"/>
        <end position="21"/>
    </location>
</feature>
<feature type="compositionally biased region" description="Basic and acidic residues" evidence="1">
    <location>
        <begin position="386"/>
        <end position="400"/>
    </location>
</feature>
<comment type="caution">
    <text evidence="3">The sequence shown here is derived from an EMBL/GenBank/DDBJ whole genome shotgun (WGS) entry which is preliminary data.</text>
</comment>
<organism evidence="3 4">
    <name type="scientific">Euphydryas editha</name>
    <name type="common">Edith's checkerspot</name>
    <dbReference type="NCBI Taxonomy" id="104508"/>
    <lineage>
        <taxon>Eukaryota</taxon>
        <taxon>Metazoa</taxon>
        <taxon>Ecdysozoa</taxon>
        <taxon>Arthropoda</taxon>
        <taxon>Hexapoda</taxon>
        <taxon>Insecta</taxon>
        <taxon>Pterygota</taxon>
        <taxon>Neoptera</taxon>
        <taxon>Endopterygota</taxon>
        <taxon>Lepidoptera</taxon>
        <taxon>Glossata</taxon>
        <taxon>Ditrysia</taxon>
        <taxon>Papilionoidea</taxon>
        <taxon>Nymphalidae</taxon>
        <taxon>Nymphalinae</taxon>
        <taxon>Euphydryas</taxon>
    </lineage>
</organism>
<evidence type="ECO:0000313" key="4">
    <source>
        <dbReference type="Proteomes" id="UP001153954"/>
    </source>
</evidence>
<feature type="region of interest" description="Disordered" evidence="1">
    <location>
        <begin position="386"/>
        <end position="424"/>
    </location>
</feature>
<evidence type="ECO:0000256" key="1">
    <source>
        <dbReference type="SAM" id="MobiDB-lite"/>
    </source>
</evidence>
<feature type="chain" id="PRO_5043840981" evidence="2">
    <location>
        <begin position="22"/>
        <end position="424"/>
    </location>
</feature>
<dbReference type="AlphaFoldDB" id="A0AAU9UP15"/>